<name>A0A9J6EQF4_RHIMP</name>
<dbReference type="AlphaFoldDB" id="A0A9J6EQF4"/>
<reference evidence="1" key="2">
    <citation type="submission" date="2021-09" db="EMBL/GenBank/DDBJ databases">
        <authorList>
            <person name="Jia N."/>
            <person name="Wang J."/>
            <person name="Shi W."/>
            <person name="Du L."/>
            <person name="Sun Y."/>
            <person name="Zhan W."/>
            <person name="Jiang J."/>
            <person name="Wang Q."/>
            <person name="Zhang B."/>
            <person name="Ji P."/>
            <person name="Sakyi L.B."/>
            <person name="Cui X."/>
            <person name="Yuan T."/>
            <person name="Jiang B."/>
            <person name="Yang W."/>
            <person name="Lam T.T.-Y."/>
            <person name="Chang Q."/>
            <person name="Ding S."/>
            <person name="Wang X."/>
            <person name="Zhu J."/>
            <person name="Ruan X."/>
            <person name="Zhao L."/>
            <person name="Wei J."/>
            <person name="Que T."/>
            <person name="Du C."/>
            <person name="Cheng J."/>
            <person name="Dai P."/>
            <person name="Han X."/>
            <person name="Huang E."/>
            <person name="Gao Y."/>
            <person name="Liu J."/>
            <person name="Shao H."/>
            <person name="Ye R."/>
            <person name="Li L."/>
            <person name="Wei W."/>
            <person name="Wang X."/>
            <person name="Wang C."/>
            <person name="Huo Q."/>
            <person name="Li W."/>
            <person name="Guo W."/>
            <person name="Chen H."/>
            <person name="Chen S."/>
            <person name="Zhou L."/>
            <person name="Zhou L."/>
            <person name="Ni X."/>
            <person name="Tian J."/>
            <person name="Zhou Y."/>
            <person name="Sheng Y."/>
            <person name="Liu T."/>
            <person name="Pan Y."/>
            <person name="Xia L."/>
            <person name="Li J."/>
            <person name="Zhao F."/>
            <person name="Cao W."/>
        </authorList>
    </citation>
    <scope>NUCLEOTIDE SEQUENCE</scope>
    <source>
        <strain evidence="1">Rmic-2018</strain>
        <tissue evidence="1">Larvae</tissue>
    </source>
</reference>
<dbReference type="Proteomes" id="UP000821866">
    <property type="component" value="Chromosome 10"/>
</dbReference>
<gene>
    <name evidence="1" type="ORF">HPB51_000163</name>
</gene>
<dbReference type="GO" id="GO:0003676">
    <property type="term" value="F:nucleic acid binding"/>
    <property type="evidence" value="ECO:0007669"/>
    <property type="project" value="InterPro"/>
</dbReference>
<protein>
    <submittedName>
        <fullName evidence="1">Uncharacterized protein</fullName>
    </submittedName>
</protein>
<dbReference type="SUPFAM" id="SSF53098">
    <property type="entry name" value="Ribonuclease H-like"/>
    <property type="match status" value="1"/>
</dbReference>
<sequence>MPMPKGVIIQAYADDTLITIPGESKKKLEETASEVLRKVLERARVAKVRVNKDKTFCILFEHGQGGLGIKSRLTVRAGKEDKALAFKESVKILSVTFDRRLSFFLHAEALRARVETLLTCVNTLARLQGGRLNPEQKKTLYRNVILPAVTYASPIWWDEVSPDCRLKSRMISIQRSILLHLSEAFHTIRTAALQVIMHAPPIELELDRMNAEFRLFTLRSIVRYGDLIVRPEEVMYPVDRLAIHPAERASFPHRRLTAGEANVLAGHRALHIYTDGSYAEGLAGAAYVVFGRASRVEAVGRFAVSGATSAFCAEVVALREASKWLKDHPTA</sequence>
<evidence type="ECO:0000313" key="1">
    <source>
        <dbReference type="EMBL" id="KAH8036381.1"/>
    </source>
</evidence>
<reference evidence="1" key="1">
    <citation type="journal article" date="2020" name="Cell">
        <title>Large-Scale Comparative Analyses of Tick Genomes Elucidate Their Genetic Diversity and Vector Capacities.</title>
        <authorList>
            <consortium name="Tick Genome and Microbiome Consortium (TIGMIC)"/>
            <person name="Jia N."/>
            <person name="Wang J."/>
            <person name="Shi W."/>
            <person name="Du L."/>
            <person name="Sun Y."/>
            <person name="Zhan W."/>
            <person name="Jiang J.F."/>
            <person name="Wang Q."/>
            <person name="Zhang B."/>
            <person name="Ji P."/>
            <person name="Bell-Sakyi L."/>
            <person name="Cui X.M."/>
            <person name="Yuan T.T."/>
            <person name="Jiang B.G."/>
            <person name="Yang W.F."/>
            <person name="Lam T.T."/>
            <person name="Chang Q.C."/>
            <person name="Ding S.J."/>
            <person name="Wang X.J."/>
            <person name="Zhu J.G."/>
            <person name="Ruan X.D."/>
            <person name="Zhao L."/>
            <person name="Wei J.T."/>
            <person name="Ye R.Z."/>
            <person name="Que T.C."/>
            <person name="Du C.H."/>
            <person name="Zhou Y.H."/>
            <person name="Cheng J.X."/>
            <person name="Dai P.F."/>
            <person name="Guo W.B."/>
            <person name="Han X.H."/>
            <person name="Huang E.J."/>
            <person name="Li L.F."/>
            <person name="Wei W."/>
            <person name="Gao Y.C."/>
            <person name="Liu J.Z."/>
            <person name="Shao H.Z."/>
            <person name="Wang X."/>
            <person name="Wang C.C."/>
            <person name="Yang T.C."/>
            <person name="Huo Q.B."/>
            <person name="Li W."/>
            <person name="Chen H.Y."/>
            <person name="Chen S.E."/>
            <person name="Zhou L.G."/>
            <person name="Ni X.B."/>
            <person name="Tian J.H."/>
            <person name="Sheng Y."/>
            <person name="Liu T."/>
            <person name="Pan Y.S."/>
            <person name="Xia L.Y."/>
            <person name="Li J."/>
            <person name="Zhao F."/>
            <person name="Cao W.C."/>
        </authorList>
    </citation>
    <scope>NUCLEOTIDE SEQUENCE</scope>
    <source>
        <strain evidence="1">Rmic-2018</strain>
    </source>
</reference>
<keyword evidence="2" id="KW-1185">Reference proteome</keyword>
<proteinExistence type="predicted"/>
<dbReference type="InterPro" id="IPR012337">
    <property type="entry name" value="RNaseH-like_sf"/>
</dbReference>
<organism evidence="1 2">
    <name type="scientific">Rhipicephalus microplus</name>
    <name type="common">Cattle tick</name>
    <name type="synonym">Boophilus microplus</name>
    <dbReference type="NCBI Taxonomy" id="6941"/>
    <lineage>
        <taxon>Eukaryota</taxon>
        <taxon>Metazoa</taxon>
        <taxon>Ecdysozoa</taxon>
        <taxon>Arthropoda</taxon>
        <taxon>Chelicerata</taxon>
        <taxon>Arachnida</taxon>
        <taxon>Acari</taxon>
        <taxon>Parasitiformes</taxon>
        <taxon>Ixodida</taxon>
        <taxon>Ixodoidea</taxon>
        <taxon>Ixodidae</taxon>
        <taxon>Rhipicephalinae</taxon>
        <taxon>Rhipicephalus</taxon>
        <taxon>Boophilus</taxon>
    </lineage>
</organism>
<dbReference type="Gene3D" id="3.30.420.10">
    <property type="entry name" value="Ribonuclease H-like superfamily/Ribonuclease H"/>
    <property type="match status" value="1"/>
</dbReference>
<accession>A0A9J6EQF4</accession>
<dbReference type="EMBL" id="JABSTU010000002">
    <property type="protein sequence ID" value="KAH8036381.1"/>
    <property type="molecule type" value="Genomic_DNA"/>
</dbReference>
<dbReference type="InterPro" id="IPR036397">
    <property type="entry name" value="RNaseH_sf"/>
</dbReference>
<evidence type="ECO:0000313" key="2">
    <source>
        <dbReference type="Proteomes" id="UP000821866"/>
    </source>
</evidence>
<comment type="caution">
    <text evidence="1">The sequence shown here is derived from an EMBL/GenBank/DDBJ whole genome shotgun (WGS) entry which is preliminary data.</text>
</comment>